<evidence type="ECO:0000313" key="2">
    <source>
        <dbReference type="Proteomes" id="UP001058980"/>
    </source>
</evidence>
<evidence type="ECO:0008006" key="3">
    <source>
        <dbReference type="Google" id="ProtNLM"/>
    </source>
</evidence>
<name>A0ABY5QIQ4_9BURK</name>
<accession>A0ABY5QIQ4</accession>
<reference evidence="1" key="1">
    <citation type="submission" date="2022-08" db="EMBL/GenBank/DDBJ databases">
        <title>Multi-unit outbreak of Pandoraea commovens among non-cystic fibrosis intensive care patients from 2019 to 2021 in Berlin, Germany.</title>
        <authorList>
            <person name="Menzel P."/>
        </authorList>
    </citation>
    <scope>NUCLEOTIDE SEQUENCE</scope>
    <source>
        <strain evidence="1">LB-19-202-79</strain>
    </source>
</reference>
<evidence type="ECO:0000313" key="1">
    <source>
        <dbReference type="EMBL" id="UVA80499.1"/>
    </source>
</evidence>
<keyword evidence="2" id="KW-1185">Reference proteome</keyword>
<gene>
    <name evidence="1" type="ORF">NTU39_05605</name>
</gene>
<dbReference type="RefSeq" id="WP_257959431.1">
    <property type="nucleotide sequence ID" value="NZ_CP102780.1"/>
</dbReference>
<sequence>MYLDPKCVRDHRITLRLNDAELDVITSMAKYLGEQPAALARQLMLRQAAEAFGLASTVSRDAA</sequence>
<organism evidence="1 2">
    <name type="scientific">Pandoraea commovens</name>
    <dbReference type="NCBI Taxonomy" id="2508289"/>
    <lineage>
        <taxon>Bacteria</taxon>
        <taxon>Pseudomonadati</taxon>
        <taxon>Pseudomonadota</taxon>
        <taxon>Betaproteobacteria</taxon>
        <taxon>Burkholderiales</taxon>
        <taxon>Burkholderiaceae</taxon>
        <taxon>Pandoraea</taxon>
    </lineage>
</organism>
<proteinExistence type="predicted"/>
<dbReference type="Proteomes" id="UP001058980">
    <property type="component" value="Chromosome"/>
</dbReference>
<dbReference type="EMBL" id="CP102780">
    <property type="protein sequence ID" value="UVA80499.1"/>
    <property type="molecule type" value="Genomic_DNA"/>
</dbReference>
<protein>
    <recommendedName>
        <fullName evidence="3">CopG family transcriptional regulator</fullName>
    </recommendedName>
</protein>